<protein>
    <submittedName>
        <fullName evidence="1">Uncharacterized protein</fullName>
    </submittedName>
</protein>
<evidence type="ECO:0000313" key="2">
    <source>
        <dbReference type="Proteomes" id="UP000308092"/>
    </source>
</evidence>
<organism evidence="1 2">
    <name type="scientific">Aspergillus tanneri</name>
    <dbReference type="NCBI Taxonomy" id="1220188"/>
    <lineage>
        <taxon>Eukaryota</taxon>
        <taxon>Fungi</taxon>
        <taxon>Dikarya</taxon>
        <taxon>Ascomycota</taxon>
        <taxon>Pezizomycotina</taxon>
        <taxon>Eurotiomycetes</taxon>
        <taxon>Eurotiomycetidae</taxon>
        <taxon>Eurotiales</taxon>
        <taxon>Aspergillaceae</taxon>
        <taxon>Aspergillus</taxon>
        <taxon>Aspergillus subgen. Circumdati</taxon>
    </lineage>
</organism>
<proteinExistence type="predicted"/>
<dbReference type="EMBL" id="SOSA01000235">
    <property type="protein sequence ID" value="THC93943.1"/>
    <property type="molecule type" value="Genomic_DNA"/>
</dbReference>
<sequence length="86" mass="9305">MSPIPSTDGQQQTHTKAVNLTRIPAAGLKEMTSALTNSRSGIVPPGTIANKTSSVPRPELQHQQYHALAPSPENLMFGRILLHRLP</sequence>
<dbReference type="Proteomes" id="UP000308092">
    <property type="component" value="Unassembled WGS sequence"/>
</dbReference>
<name>A0A4S3JF42_9EURO</name>
<dbReference type="AlphaFoldDB" id="A0A4S3JF42"/>
<accession>A0A4S3JF42</accession>
<dbReference type="VEuPathDB" id="FungiDB:EYZ11_006590"/>
<gene>
    <name evidence="1" type="ORF">EYZ11_006590</name>
</gene>
<evidence type="ECO:0000313" key="1">
    <source>
        <dbReference type="EMBL" id="THC93943.1"/>
    </source>
</evidence>
<reference evidence="1 2" key="1">
    <citation type="submission" date="2019-03" db="EMBL/GenBank/DDBJ databases">
        <title>The genome sequence of a newly discovered highly antifungal drug resistant Aspergillus species, Aspergillus tanneri NIH 1004.</title>
        <authorList>
            <person name="Mounaud S."/>
            <person name="Singh I."/>
            <person name="Joardar V."/>
            <person name="Pakala S."/>
            <person name="Pakala S."/>
            <person name="Venepally P."/>
            <person name="Hoover J."/>
            <person name="Nierman W."/>
            <person name="Chung J."/>
            <person name="Losada L."/>
        </authorList>
    </citation>
    <scope>NUCLEOTIDE SEQUENCE [LARGE SCALE GENOMIC DNA]</scope>
    <source>
        <strain evidence="1 2">NIH1004</strain>
    </source>
</reference>
<keyword evidence="2" id="KW-1185">Reference proteome</keyword>
<comment type="caution">
    <text evidence="1">The sequence shown here is derived from an EMBL/GenBank/DDBJ whole genome shotgun (WGS) entry which is preliminary data.</text>
</comment>